<keyword evidence="11 14" id="KW-0456">Lyase</keyword>
<evidence type="ECO:0000313" key="20">
    <source>
        <dbReference type="Proteomes" id="UP000516346"/>
    </source>
</evidence>
<dbReference type="GO" id="GO:0046872">
    <property type="term" value="F:metal ion binding"/>
    <property type="evidence" value="ECO:0007669"/>
    <property type="project" value="UniProtKB-KW"/>
</dbReference>
<keyword evidence="9 16" id="KW-0460">Magnesium</keyword>
<feature type="binding site" evidence="15">
    <location>
        <position position="472"/>
    </location>
    <ligand>
        <name>chorismate</name>
        <dbReference type="ChEBI" id="CHEBI:29748"/>
    </ligand>
</feature>
<feature type="binding site" evidence="15">
    <location>
        <begin position="486"/>
        <end position="488"/>
    </location>
    <ligand>
        <name>chorismate</name>
        <dbReference type="ChEBI" id="CHEBI:29748"/>
    </ligand>
</feature>
<keyword evidence="6 14" id="KW-0028">Amino-acid biosynthesis</keyword>
<evidence type="ECO:0000256" key="9">
    <source>
        <dbReference type="ARBA" id="ARBA00022842"/>
    </source>
</evidence>
<dbReference type="NCBIfam" id="TIGR00565">
    <property type="entry name" value="trpE_proteo"/>
    <property type="match status" value="1"/>
</dbReference>
<evidence type="ECO:0000259" key="18">
    <source>
        <dbReference type="Pfam" id="PF04715"/>
    </source>
</evidence>
<comment type="subunit">
    <text evidence="3">Heterotetramer consisting of two non-identical subunits: a beta subunit (TrpG) and a large alpha subunit (TrpE).</text>
</comment>
<evidence type="ECO:0000256" key="14">
    <source>
        <dbReference type="PIRNR" id="PIRNR001373"/>
    </source>
</evidence>
<organism evidence="19 20">
    <name type="scientific">Buchnera aphidicola</name>
    <name type="common">Pentalonia nigronervosa</name>
    <dbReference type="NCBI Taxonomy" id="1309793"/>
    <lineage>
        <taxon>Bacteria</taxon>
        <taxon>Pseudomonadati</taxon>
        <taxon>Pseudomonadota</taxon>
        <taxon>Gammaproteobacteria</taxon>
        <taxon>Enterobacterales</taxon>
        <taxon>Erwiniaceae</taxon>
        <taxon>Buchnera</taxon>
    </lineage>
</organism>
<dbReference type="GO" id="GO:0004049">
    <property type="term" value="F:anthranilate synthase activity"/>
    <property type="evidence" value="ECO:0007669"/>
    <property type="project" value="UniProtKB-EC"/>
</dbReference>
<evidence type="ECO:0000256" key="8">
    <source>
        <dbReference type="ARBA" id="ARBA00022822"/>
    </source>
</evidence>
<comment type="catalytic activity">
    <reaction evidence="13 14">
        <text>chorismate + L-glutamine = anthranilate + pyruvate + L-glutamate + H(+)</text>
        <dbReference type="Rhea" id="RHEA:21732"/>
        <dbReference type="ChEBI" id="CHEBI:15361"/>
        <dbReference type="ChEBI" id="CHEBI:15378"/>
        <dbReference type="ChEBI" id="CHEBI:16567"/>
        <dbReference type="ChEBI" id="CHEBI:29748"/>
        <dbReference type="ChEBI" id="CHEBI:29985"/>
        <dbReference type="ChEBI" id="CHEBI:58359"/>
        <dbReference type="EC" id="4.1.3.27"/>
    </reaction>
</comment>
<accession>A0A7H1B066</accession>
<evidence type="ECO:0000313" key="19">
    <source>
        <dbReference type="EMBL" id="QNS02121.1"/>
    </source>
</evidence>
<dbReference type="PIRSF" id="PIRSF001373">
    <property type="entry name" value="TrpE"/>
    <property type="match status" value="1"/>
</dbReference>
<evidence type="ECO:0000256" key="5">
    <source>
        <dbReference type="ARBA" id="ARBA00020653"/>
    </source>
</evidence>
<evidence type="ECO:0000256" key="11">
    <source>
        <dbReference type="ARBA" id="ARBA00023239"/>
    </source>
</evidence>
<evidence type="ECO:0000256" key="2">
    <source>
        <dbReference type="ARBA" id="ARBA00009562"/>
    </source>
</evidence>
<evidence type="ECO:0000256" key="3">
    <source>
        <dbReference type="ARBA" id="ARBA00011575"/>
    </source>
</evidence>
<keyword evidence="19" id="KW-0614">Plasmid</keyword>
<dbReference type="Gene3D" id="3.60.120.10">
    <property type="entry name" value="Anthranilate synthase"/>
    <property type="match status" value="1"/>
</dbReference>
<comment type="similarity">
    <text evidence="2 14">Belongs to the anthranilate synthase component I family.</text>
</comment>
<reference evidence="19 20" key="1">
    <citation type="submission" date="2020-09" db="EMBL/GenBank/DDBJ databases">
        <title>Genome sequence of the banana aphid, Pentalonia nigronervosa Coquerel (Hemiptera: Aphididae) and its symbionts.</title>
        <authorList>
            <person name="Mathers T.C."/>
            <person name="Mugford S.T."/>
            <person name="Hogenhout S.A."/>
            <person name="Tripathi L."/>
        </authorList>
    </citation>
    <scope>NUCLEOTIDE SEQUENCE [LARGE SCALE GENOMIC DNA]</scope>
    <source>
        <strain evidence="19">Ba4</strain>
        <plasmid evidence="19 20">pTrp</plasmid>
    </source>
</reference>
<keyword evidence="7 16" id="KW-0479">Metal-binding</keyword>
<dbReference type="UniPathway" id="UPA00035">
    <property type="reaction ID" value="UER00040"/>
</dbReference>
<keyword evidence="10 14" id="KW-0057">Aromatic amino acid biosynthesis</keyword>
<dbReference type="PRINTS" id="PR00095">
    <property type="entry name" value="ANTSNTHASEI"/>
</dbReference>
<evidence type="ECO:0000256" key="13">
    <source>
        <dbReference type="ARBA" id="ARBA00047683"/>
    </source>
</evidence>
<dbReference type="GO" id="GO:0000162">
    <property type="term" value="P:L-tryptophan biosynthetic process"/>
    <property type="evidence" value="ECO:0007669"/>
    <property type="project" value="UniProtKB-UniPathway"/>
</dbReference>
<protein>
    <recommendedName>
        <fullName evidence="5 14">Anthranilate synthase component 1</fullName>
        <ecNumber evidence="4 14">4.1.3.27</ecNumber>
    </recommendedName>
</protein>
<evidence type="ECO:0000256" key="7">
    <source>
        <dbReference type="ARBA" id="ARBA00022723"/>
    </source>
</evidence>
<keyword evidence="8 14" id="KW-0822">Tryptophan biosynthesis</keyword>
<feature type="binding site" evidence="15">
    <location>
        <begin position="332"/>
        <end position="333"/>
    </location>
    <ligand>
        <name>chorismate</name>
        <dbReference type="ChEBI" id="CHEBI:29748"/>
    </ligand>
</feature>
<dbReference type="InterPro" id="IPR019999">
    <property type="entry name" value="Anth_synth_I-like"/>
</dbReference>
<dbReference type="Pfam" id="PF00425">
    <property type="entry name" value="Chorismate_bind"/>
    <property type="match status" value="1"/>
</dbReference>
<evidence type="ECO:0000256" key="1">
    <source>
        <dbReference type="ARBA" id="ARBA00004873"/>
    </source>
</evidence>
<dbReference type="PANTHER" id="PTHR11236:SF49">
    <property type="entry name" value="ANTHRANILATE SYNTHASE COMPONENT 1"/>
    <property type="match status" value="1"/>
</dbReference>
<dbReference type="InterPro" id="IPR005257">
    <property type="entry name" value="Anth_synth_I_TrpE"/>
</dbReference>
<evidence type="ECO:0000256" key="6">
    <source>
        <dbReference type="ARBA" id="ARBA00022605"/>
    </source>
</evidence>
<dbReference type="InterPro" id="IPR006805">
    <property type="entry name" value="Anth_synth_I_N"/>
</dbReference>
<proteinExistence type="inferred from homology"/>
<dbReference type="Pfam" id="PF04715">
    <property type="entry name" value="Anth_synt_I_N"/>
    <property type="match status" value="1"/>
</dbReference>
<evidence type="ECO:0000256" key="15">
    <source>
        <dbReference type="PIRSR" id="PIRSR001373-1"/>
    </source>
</evidence>
<evidence type="ECO:0000256" key="16">
    <source>
        <dbReference type="PIRSR" id="PIRSR001373-2"/>
    </source>
</evidence>
<dbReference type="InterPro" id="IPR005801">
    <property type="entry name" value="ADC_synthase"/>
</dbReference>
<dbReference type="NCBIfam" id="NF010079">
    <property type="entry name" value="PRK13564.1"/>
    <property type="match status" value="1"/>
</dbReference>
<feature type="binding site" evidence="15">
    <location>
        <position position="452"/>
    </location>
    <ligand>
        <name>chorismate</name>
        <dbReference type="ChEBI" id="CHEBI:29748"/>
    </ligand>
</feature>
<dbReference type="Proteomes" id="UP000516346">
    <property type="component" value="Plasmid pTrp"/>
</dbReference>
<evidence type="ECO:0000256" key="10">
    <source>
        <dbReference type="ARBA" id="ARBA00023141"/>
    </source>
</evidence>
<geneLocation type="plasmid" evidence="19 20">
    <name>pTrp</name>
</geneLocation>
<evidence type="ECO:0000259" key="17">
    <source>
        <dbReference type="Pfam" id="PF00425"/>
    </source>
</evidence>
<feature type="domain" description="Anthranilate synthase component I N-terminal" evidence="18">
    <location>
        <begin position="24"/>
        <end position="197"/>
    </location>
</feature>
<dbReference type="AlphaFoldDB" id="A0A7H1B066"/>
<feature type="binding site" evidence="16">
    <location>
        <position position="501"/>
    </location>
    <ligand>
        <name>Mg(2+)</name>
        <dbReference type="ChEBI" id="CHEBI:18420"/>
    </ligand>
</feature>
<comment type="function">
    <text evidence="12">Part of a heterotetrameric complex that catalyzes the two-step biosynthesis of anthranilate, an intermediate in the biosynthesis of L-tryptophan. In the first step, the glutamine-binding beta subunit (TrpG) of anthranilate synthase (AS) provides the glutamine amidotransferase activity which generates ammonia as a substrate that, along with chorismate, is used in the second step, catalyzed by the large alpha subunit of AS (TrpE) to produce anthranilate. In the absence of TrpG, TrpE can synthesize anthranilate directly from chorismate and high concentrations of ammonia.</text>
</comment>
<dbReference type="EMBL" id="CP061277">
    <property type="protein sequence ID" value="QNS02121.1"/>
    <property type="molecule type" value="Genomic_DNA"/>
</dbReference>
<sequence>MKKQSKKIEIFQKEAIYHSNPTMIFNHLCRLKKTTLLLETAEINKKHALKSIMIIDSAVRISSQKDIVQLTPLSLNGKEILNTLIHTLKQQSHIQIKISEKKNNIFLLFPHFNKNIDEDKKILQLSVFDVFRIIIKMFKNPPGQSKSMLFGGLFSYDLISNFEILPDTKKIHKCPDFCFYLAETLLILDHQKKTCLIQNSLFTNNTDEKKRLKKRAKEIKIRLDHKLNLMPKKIIQTTPLTSNMNDLQYCSIIKKLQKFIAQGEIFQVVPSRKFFLPCPDPLSAYQELKKNNPSPYMFFMQDEDFTLFGASPESSLKYNSKNRQIELYPIAGTRPRGYQNGVLNLDLDSRIELEMRTNQKELSEHLMLVDLARNDLARICEPGSRYVADLVKVDKYSHVMHLVSRVVGQLRVNLDVLHAYATCMNMGTLTGSPKVRAMQLISEYEGEKRGSYGGAIGYFTNSGDLDTCIIIRSAYIENCIATIQAGAGIVLHSNPQDEVKESFNKAQAVINSIQRAHCL</sequence>
<gene>
    <name evidence="19" type="ORF">ICW73_02790</name>
</gene>
<comment type="cofactor">
    <cofactor evidence="16">
        <name>Mg(2+)</name>
        <dbReference type="ChEBI" id="CHEBI:18420"/>
    </cofactor>
    <text evidence="16">Binds 1 Mg(2+) ion per subunit.</text>
</comment>
<feature type="domain" description="Chorismate-utilising enzyme C-terminal" evidence="17">
    <location>
        <begin position="248"/>
        <end position="505"/>
    </location>
</feature>
<name>A0A7H1B066_9GAMM</name>
<dbReference type="PANTHER" id="PTHR11236">
    <property type="entry name" value="AMINOBENZOATE/ANTHRANILATE SYNTHASE"/>
    <property type="match status" value="1"/>
</dbReference>
<dbReference type="InterPro" id="IPR015890">
    <property type="entry name" value="Chorismate_C"/>
</dbReference>
<comment type="pathway">
    <text evidence="1 14">Amino-acid biosynthesis; L-tryptophan biosynthesis; L-tryptophan from chorismate: step 1/5.</text>
</comment>
<feature type="binding site" evidence="16">
    <location>
        <position position="364"/>
    </location>
    <ligand>
        <name>Mg(2+)</name>
        <dbReference type="ChEBI" id="CHEBI:18420"/>
    </ligand>
</feature>
<dbReference type="EC" id="4.1.3.27" evidence="4 14"/>
<dbReference type="SUPFAM" id="SSF56322">
    <property type="entry name" value="ADC synthase"/>
    <property type="match status" value="1"/>
</dbReference>
<feature type="binding site" evidence="15">
    <location>
        <begin position="295"/>
        <end position="297"/>
    </location>
    <ligand>
        <name>L-tryptophan</name>
        <dbReference type="ChEBI" id="CHEBI:57912"/>
    </ligand>
</feature>
<evidence type="ECO:0000256" key="4">
    <source>
        <dbReference type="ARBA" id="ARBA00012266"/>
    </source>
</evidence>
<evidence type="ECO:0000256" key="12">
    <source>
        <dbReference type="ARBA" id="ARBA00025634"/>
    </source>
</evidence>